<evidence type="ECO:0000256" key="4">
    <source>
        <dbReference type="ARBA" id="ARBA00022840"/>
    </source>
</evidence>
<keyword evidence="7" id="KW-1185">Reference proteome</keyword>
<name>A0A401JFX8_9PROT</name>
<dbReference type="InterPro" id="IPR013611">
    <property type="entry name" value="Transp-assoc_OB_typ2"/>
</dbReference>
<reference evidence="6 7" key="1">
    <citation type="journal article" date="2019" name="Front. Microbiol.">
        <title>Genomes of Neutrophilic Sulfur-Oxidizing Chemolithoautotrophs Representing 9 Proteobacterial Species From 8 Genera.</title>
        <authorList>
            <person name="Watanabe T."/>
            <person name="Kojima H."/>
            <person name="Umezawa K."/>
            <person name="Hori C."/>
            <person name="Takasuka T.E."/>
            <person name="Kato Y."/>
            <person name="Fukui M."/>
        </authorList>
    </citation>
    <scope>NUCLEOTIDE SEQUENCE [LARGE SCALE GENOMIC DNA]</scope>
    <source>
        <strain evidence="6 7">TTN</strain>
    </source>
</reference>
<dbReference type="GO" id="GO:0005524">
    <property type="term" value="F:ATP binding"/>
    <property type="evidence" value="ECO:0007669"/>
    <property type="project" value="UniProtKB-KW"/>
</dbReference>
<dbReference type="AlphaFoldDB" id="A0A401JFX8"/>
<dbReference type="PROSITE" id="PS00211">
    <property type="entry name" value="ABC_TRANSPORTER_1"/>
    <property type="match status" value="1"/>
</dbReference>
<evidence type="ECO:0000256" key="1">
    <source>
        <dbReference type="ARBA" id="ARBA00022448"/>
    </source>
</evidence>
<proteinExistence type="predicted"/>
<dbReference type="InterPro" id="IPR050093">
    <property type="entry name" value="ABC_SmlMolc_Importer"/>
</dbReference>
<keyword evidence="4 6" id="KW-0067">ATP-binding</keyword>
<dbReference type="OrthoDB" id="5298774at2"/>
<dbReference type="EMBL" id="BGOW01000020">
    <property type="protein sequence ID" value="GBL46541.1"/>
    <property type="molecule type" value="Genomic_DNA"/>
</dbReference>
<dbReference type="InterPro" id="IPR017871">
    <property type="entry name" value="ABC_transporter-like_CS"/>
</dbReference>
<keyword evidence="2" id="KW-0472">Membrane</keyword>
<organism evidence="6 7">
    <name type="scientific">Sulfuriferula multivorans</name>
    <dbReference type="NCBI Taxonomy" id="1559896"/>
    <lineage>
        <taxon>Bacteria</taxon>
        <taxon>Pseudomonadati</taxon>
        <taxon>Pseudomonadota</taxon>
        <taxon>Betaproteobacteria</taxon>
        <taxon>Nitrosomonadales</taxon>
        <taxon>Sulfuricellaceae</taxon>
        <taxon>Sulfuriferula</taxon>
    </lineage>
</organism>
<dbReference type="GO" id="GO:0016887">
    <property type="term" value="F:ATP hydrolysis activity"/>
    <property type="evidence" value="ECO:0007669"/>
    <property type="project" value="InterPro"/>
</dbReference>
<dbReference type="RefSeq" id="WP_124705321.1">
    <property type="nucleotide sequence ID" value="NZ_BGOW01000020.1"/>
</dbReference>
<keyword evidence="1" id="KW-0813">Transport</keyword>
<dbReference type="InterPro" id="IPR008995">
    <property type="entry name" value="Mo/tungstate-bd_C_term_dom"/>
</dbReference>
<dbReference type="Pfam" id="PF00005">
    <property type="entry name" value="ABC_tran"/>
    <property type="match status" value="1"/>
</dbReference>
<evidence type="ECO:0000313" key="7">
    <source>
        <dbReference type="Proteomes" id="UP000286806"/>
    </source>
</evidence>
<dbReference type="Gene3D" id="2.40.50.100">
    <property type="match status" value="1"/>
</dbReference>
<protein>
    <submittedName>
        <fullName evidence="6">Glycerol-3-phosphate ABC transporter, ATP-binding protein UgpC</fullName>
    </submittedName>
</protein>
<dbReference type="InterPro" id="IPR003593">
    <property type="entry name" value="AAA+_ATPase"/>
</dbReference>
<dbReference type="GO" id="GO:0043190">
    <property type="term" value="C:ATP-binding cassette (ABC) transporter complex"/>
    <property type="evidence" value="ECO:0007669"/>
    <property type="project" value="InterPro"/>
</dbReference>
<keyword evidence="3" id="KW-0547">Nucleotide-binding</keyword>
<keyword evidence="2" id="KW-1003">Cell membrane</keyword>
<dbReference type="GO" id="GO:0140359">
    <property type="term" value="F:ABC-type transporter activity"/>
    <property type="evidence" value="ECO:0007669"/>
    <property type="project" value="UniProtKB-ARBA"/>
</dbReference>
<dbReference type="FunFam" id="3.40.50.300:FF:000042">
    <property type="entry name" value="Maltose/maltodextrin ABC transporter, ATP-binding protein"/>
    <property type="match status" value="1"/>
</dbReference>
<dbReference type="PANTHER" id="PTHR42781">
    <property type="entry name" value="SPERMIDINE/PUTRESCINE IMPORT ATP-BINDING PROTEIN POTA"/>
    <property type="match status" value="1"/>
</dbReference>
<accession>A0A401JFX8</accession>
<evidence type="ECO:0000313" key="6">
    <source>
        <dbReference type="EMBL" id="GBL46541.1"/>
    </source>
</evidence>
<evidence type="ECO:0000256" key="3">
    <source>
        <dbReference type="ARBA" id="ARBA00022741"/>
    </source>
</evidence>
<sequence length="384" mass="42131">MTKEKRGAVELIAVTKHYGEAVAVDGVNLKVAAGSYCCLLGPSGCGKTSTLRIIAGHESVTEGDVLIANKNVTLRHPSLRGTALMFQNYALFPHLSCEDNVAFGLKMRGVPKAERRAQALEMLRLVQMDAYKDRRPDQLSGGQQQRVALARALITKPEVLLLDEPLSALDPFLRVKMRAELKRIHRELGLTFIHVTHSQEEAMALADLVVVMNGGRVEQTGSPWEVFNRPKTEFVARFIGGHNVMSGRVTRVEMANTLLTAGEYQFIVPHVNAPAGSEVFFSVRADRVSMGLEAADPGSSNALSATVRAVEYQGTQVRIGLECQEADEFSIVVSDREFSERPVSIGDRITAKWEVGDAHCVGPYQTQESGNPNHTQFNQEVLHV</sequence>
<dbReference type="Gene3D" id="3.40.50.300">
    <property type="entry name" value="P-loop containing nucleotide triphosphate hydrolases"/>
    <property type="match status" value="1"/>
</dbReference>
<dbReference type="InterPro" id="IPR003439">
    <property type="entry name" value="ABC_transporter-like_ATP-bd"/>
</dbReference>
<dbReference type="SUPFAM" id="SSF52540">
    <property type="entry name" value="P-loop containing nucleoside triphosphate hydrolases"/>
    <property type="match status" value="1"/>
</dbReference>
<gene>
    <name evidence="6" type="ORF">SFMTTN_2356</name>
</gene>
<dbReference type="SMART" id="SM00382">
    <property type="entry name" value="AAA"/>
    <property type="match status" value="1"/>
</dbReference>
<dbReference type="PANTHER" id="PTHR42781:SF4">
    <property type="entry name" value="SPERMIDINE_PUTRESCINE IMPORT ATP-BINDING PROTEIN POTA"/>
    <property type="match status" value="1"/>
</dbReference>
<dbReference type="SUPFAM" id="SSF50331">
    <property type="entry name" value="MOP-like"/>
    <property type="match status" value="1"/>
</dbReference>
<feature type="domain" description="ABC transporter" evidence="5">
    <location>
        <begin position="9"/>
        <end position="239"/>
    </location>
</feature>
<dbReference type="InterPro" id="IPR027417">
    <property type="entry name" value="P-loop_NTPase"/>
</dbReference>
<dbReference type="PROSITE" id="PS50893">
    <property type="entry name" value="ABC_TRANSPORTER_2"/>
    <property type="match status" value="1"/>
</dbReference>
<dbReference type="Proteomes" id="UP000286806">
    <property type="component" value="Unassembled WGS sequence"/>
</dbReference>
<comment type="caution">
    <text evidence="6">The sequence shown here is derived from an EMBL/GenBank/DDBJ whole genome shotgun (WGS) entry which is preliminary data.</text>
</comment>
<evidence type="ECO:0000259" key="5">
    <source>
        <dbReference type="PROSITE" id="PS50893"/>
    </source>
</evidence>
<dbReference type="Pfam" id="PF08402">
    <property type="entry name" value="TOBE_2"/>
    <property type="match status" value="1"/>
</dbReference>
<evidence type="ECO:0000256" key="2">
    <source>
        <dbReference type="ARBA" id="ARBA00022475"/>
    </source>
</evidence>